<keyword evidence="3" id="KW-1185">Reference proteome</keyword>
<dbReference type="Proteomes" id="UP000215914">
    <property type="component" value="Chromosome 14"/>
</dbReference>
<dbReference type="Gramene" id="mRNA:HanXRQr2_Chr14g0668431">
    <property type="protein sequence ID" value="mRNA:HanXRQr2_Chr14g0668431"/>
    <property type="gene ID" value="HanXRQr2_Chr14g0668431"/>
</dbReference>
<protein>
    <submittedName>
        <fullName evidence="2">Uncharacterized protein</fullName>
    </submittedName>
</protein>
<evidence type="ECO:0000313" key="1">
    <source>
        <dbReference type="EMBL" id="KAF5771241.1"/>
    </source>
</evidence>
<dbReference type="EMBL" id="MNCJ02000329">
    <property type="protein sequence ID" value="KAF5771241.1"/>
    <property type="molecule type" value="Genomic_DNA"/>
</dbReference>
<reference evidence="2" key="2">
    <citation type="submission" date="2017-02" db="EMBL/GenBank/DDBJ databases">
        <title>Sunflower complete genome.</title>
        <authorList>
            <person name="Langlade N."/>
            <person name="Munos S."/>
        </authorList>
    </citation>
    <scope>NUCLEOTIDE SEQUENCE [LARGE SCALE GENOMIC DNA]</scope>
    <source>
        <tissue evidence="2">Leaves</tissue>
    </source>
</reference>
<organism evidence="2 3">
    <name type="scientific">Helianthus annuus</name>
    <name type="common">Common sunflower</name>
    <dbReference type="NCBI Taxonomy" id="4232"/>
    <lineage>
        <taxon>Eukaryota</taxon>
        <taxon>Viridiplantae</taxon>
        <taxon>Streptophyta</taxon>
        <taxon>Embryophyta</taxon>
        <taxon>Tracheophyta</taxon>
        <taxon>Spermatophyta</taxon>
        <taxon>Magnoliopsida</taxon>
        <taxon>eudicotyledons</taxon>
        <taxon>Gunneridae</taxon>
        <taxon>Pentapetalae</taxon>
        <taxon>asterids</taxon>
        <taxon>campanulids</taxon>
        <taxon>Asterales</taxon>
        <taxon>Asteraceae</taxon>
        <taxon>Asteroideae</taxon>
        <taxon>Heliantheae alliance</taxon>
        <taxon>Heliantheae</taxon>
        <taxon>Helianthus</taxon>
    </lineage>
</organism>
<evidence type="ECO:0000313" key="3">
    <source>
        <dbReference type="Proteomes" id="UP000215914"/>
    </source>
</evidence>
<accession>A0A251SMT8</accession>
<dbReference type="EMBL" id="CM007903">
    <property type="protein sequence ID" value="OTF99861.1"/>
    <property type="molecule type" value="Genomic_DNA"/>
</dbReference>
<dbReference type="InParanoid" id="A0A251SMT8"/>
<reference evidence="1 3" key="1">
    <citation type="journal article" date="2017" name="Nature">
        <title>The sunflower genome provides insights into oil metabolism, flowering and Asterid evolution.</title>
        <authorList>
            <person name="Badouin H."/>
            <person name="Gouzy J."/>
            <person name="Grassa C.J."/>
            <person name="Murat F."/>
            <person name="Staton S.E."/>
            <person name="Cottret L."/>
            <person name="Lelandais-Briere C."/>
            <person name="Owens G.L."/>
            <person name="Carrere S."/>
            <person name="Mayjonade B."/>
            <person name="Legrand L."/>
            <person name="Gill N."/>
            <person name="Kane N.C."/>
            <person name="Bowers J.E."/>
            <person name="Hubner S."/>
            <person name="Bellec A."/>
            <person name="Berard A."/>
            <person name="Berges H."/>
            <person name="Blanchet N."/>
            <person name="Boniface M.C."/>
            <person name="Brunel D."/>
            <person name="Catrice O."/>
            <person name="Chaidir N."/>
            <person name="Claudel C."/>
            <person name="Donnadieu C."/>
            <person name="Faraut T."/>
            <person name="Fievet G."/>
            <person name="Helmstetter N."/>
            <person name="King M."/>
            <person name="Knapp S.J."/>
            <person name="Lai Z."/>
            <person name="Le Paslier M.C."/>
            <person name="Lippi Y."/>
            <person name="Lorenzon L."/>
            <person name="Mandel J.R."/>
            <person name="Marage G."/>
            <person name="Marchand G."/>
            <person name="Marquand E."/>
            <person name="Bret-Mestries E."/>
            <person name="Morien E."/>
            <person name="Nambeesan S."/>
            <person name="Nguyen T."/>
            <person name="Pegot-Espagnet P."/>
            <person name="Pouilly N."/>
            <person name="Raftis F."/>
            <person name="Sallet E."/>
            <person name="Schiex T."/>
            <person name="Thomas J."/>
            <person name="Vandecasteele C."/>
            <person name="Vares D."/>
            <person name="Vear F."/>
            <person name="Vautrin S."/>
            <person name="Crespi M."/>
            <person name="Mangin B."/>
            <person name="Burke J.M."/>
            <person name="Salse J."/>
            <person name="Munos S."/>
            <person name="Vincourt P."/>
            <person name="Rieseberg L.H."/>
            <person name="Langlade N.B."/>
        </authorList>
    </citation>
    <scope>NUCLEOTIDE SEQUENCE [LARGE SCALE GENOMIC DNA]</scope>
    <source>
        <strain evidence="3">cv. SF193</strain>
        <tissue evidence="1">Leaves</tissue>
    </source>
</reference>
<gene>
    <name evidence="2" type="ORF">HannXRQ_Chr14g0461221</name>
    <name evidence="1" type="ORF">HanXRQr2_Chr14g0668431</name>
</gene>
<proteinExistence type="predicted"/>
<reference evidence="1" key="3">
    <citation type="submission" date="2020-06" db="EMBL/GenBank/DDBJ databases">
        <title>Helianthus annuus Genome sequencing and assembly Release 2.</title>
        <authorList>
            <person name="Gouzy J."/>
            <person name="Langlade N."/>
            <person name="Munos S."/>
        </authorList>
    </citation>
    <scope>NUCLEOTIDE SEQUENCE</scope>
    <source>
        <tissue evidence="1">Leaves</tissue>
    </source>
</reference>
<name>A0A251SMT8_HELAN</name>
<dbReference type="AlphaFoldDB" id="A0A251SMT8"/>
<sequence length="79" mass="9698">MFVLHLFTCVRRDFTIRHNHHQGDHRHFSIYRRCRSIGRQRLPINHHNRQIHHLLTTTGMPSPIVWFMILRKLILIQKL</sequence>
<evidence type="ECO:0000313" key="2">
    <source>
        <dbReference type="EMBL" id="OTF99861.1"/>
    </source>
</evidence>